<name>A0A1Y3R005_9BACT</name>
<dbReference type="AlphaFoldDB" id="A0A1Y3R005"/>
<dbReference type="InterPro" id="IPR008928">
    <property type="entry name" value="6-hairpin_glycosidase_sf"/>
</dbReference>
<organism evidence="2 3">
    <name type="scientific">Alistipes onderdonkii</name>
    <dbReference type="NCBI Taxonomy" id="328813"/>
    <lineage>
        <taxon>Bacteria</taxon>
        <taxon>Pseudomonadati</taxon>
        <taxon>Bacteroidota</taxon>
        <taxon>Bacteroidia</taxon>
        <taxon>Bacteroidales</taxon>
        <taxon>Rikenellaceae</taxon>
        <taxon>Alistipes</taxon>
    </lineage>
</organism>
<evidence type="ECO:0000313" key="3">
    <source>
        <dbReference type="Proteomes" id="UP000195772"/>
    </source>
</evidence>
<feature type="chain" id="PRO_5012124492" description="Glycerophosphoryl diester phosphodiesterase" evidence="1">
    <location>
        <begin position="22"/>
        <end position="862"/>
    </location>
</feature>
<feature type="signal peptide" evidence="1">
    <location>
        <begin position="1"/>
        <end position="21"/>
    </location>
</feature>
<gene>
    <name evidence="2" type="ORF">B5G41_01975</name>
</gene>
<accession>A0A1Y3R005</accession>
<dbReference type="Proteomes" id="UP000195772">
    <property type="component" value="Unassembled WGS sequence"/>
</dbReference>
<dbReference type="SUPFAM" id="SSF48208">
    <property type="entry name" value="Six-hairpin glycosidases"/>
    <property type="match status" value="1"/>
</dbReference>
<protein>
    <recommendedName>
        <fullName evidence="4">Glycerophosphoryl diester phosphodiesterase</fullName>
    </recommendedName>
</protein>
<keyword evidence="1" id="KW-0732">Signal</keyword>
<evidence type="ECO:0000313" key="2">
    <source>
        <dbReference type="EMBL" id="OUN05226.1"/>
    </source>
</evidence>
<dbReference type="GO" id="GO:0005975">
    <property type="term" value="P:carbohydrate metabolic process"/>
    <property type="evidence" value="ECO:0007669"/>
    <property type="project" value="InterPro"/>
</dbReference>
<sequence>MKPHFKIFSAFVLLLSTACTSSDELTVRNKELEIRWEQTAEGWKISRITDRQGRCWGLPDGAYTILFSNEKPSTEPETITNRSGDTMDFDIARFHYIAKDFNKATSSVPMNRAGEALRFYPEKGWKKGRTVCFEARNELGRLRTTWSPDPDYPADIRVESVFYPTRKGYYSVSTPTLAILPEERLGWSVVPGFFQGDYIQPVFHLAYMYGQGLPHLPVVCNDNTVTTMITSMTEKGGNTLALIPDSGYSRSEYTGDKRMHGISWRCGLSHMNRQGELSPTLYYPVLGQDGSERQAGDSVRFGFRVSMTDKGWYELHKHAVYDIYGLGNSLALKHTAIPLYKRMKAIWDYILDDSLSFWRTADYKGLTIGAQDYLGGVVESDRDAMKNSDIGASWMLASMTGDPRLTEERLPFMRNFKLMQQAPADDPNYGAAMGQYYLWKKKKFVEEWGDHIEPIGITYYTLMDLGNILLFERDDSLLRNSFQAGAERLLSLQQADGGFAVAYGKHDGKPLFTDLQDLRPTFYGFVVAYELLGERKYLDAAVRGADWFVRNAVDKGAFTGVCGDARFINDFATGQAVQALLDVHDLTGEAKYREAALRTARMYTTSIYTHPTPSDREIEYKGRKMQEWQISQVGLCFEHGGCAGSAVKSGPILLTSHCGMFVRLYEETGDRLFLDLARAAATAREAHLAPDTHMATYYWSQFDRGPGPFPHHAWWQLGWIADYVFAEAEMRSGRQISFPRGFMTPKVGPQRIFGFKPGTVYGELANPAMVKGLFDADNTDIEVLSAITTDRNRLCLILMNSTPRKQHTTLTVHPAAIPGRRIDTASAADPATGRKIMPGNDGTFGIALPGYGIQTLKFDLEP</sequence>
<dbReference type="Gene3D" id="1.50.10.20">
    <property type="match status" value="1"/>
</dbReference>
<evidence type="ECO:0000256" key="1">
    <source>
        <dbReference type="SAM" id="SignalP"/>
    </source>
</evidence>
<comment type="caution">
    <text evidence="2">The sequence shown here is derived from an EMBL/GenBank/DDBJ whole genome shotgun (WGS) entry which is preliminary data.</text>
</comment>
<dbReference type="EMBL" id="NFHB01000001">
    <property type="protein sequence ID" value="OUN05226.1"/>
    <property type="molecule type" value="Genomic_DNA"/>
</dbReference>
<evidence type="ECO:0008006" key="4">
    <source>
        <dbReference type="Google" id="ProtNLM"/>
    </source>
</evidence>
<dbReference type="eggNOG" id="COG1331">
    <property type="taxonomic scope" value="Bacteria"/>
</dbReference>
<dbReference type="RefSeq" id="WP_087401152.1">
    <property type="nucleotide sequence ID" value="NZ_NFHB01000001.1"/>
</dbReference>
<proteinExistence type="predicted"/>
<dbReference type="OrthoDB" id="628098at2"/>
<reference evidence="3" key="1">
    <citation type="submission" date="2017-04" db="EMBL/GenBank/DDBJ databases">
        <title>Function of individual gut microbiota members based on whole genome sequencing of pure cultures obtained from chicken caecum.</title>
        <authorList>
            <person name="Medvecky M."/>
            <person name="Cejkova D."/>
            <person name="Polansky O."/>
            <person name="Karasova D."/>
            <person name="Kubasova T."/>
            <person name="Cizek A."/>
            <person name="Rychlik I."/>
        </authorList>
    </citation>
    <scope>NUCLEOTIDE SEQUENCE [LARGE SCALE GENOMIC DNA]</scope>
    <source>
        <strain evidence="3">An90</strain>
    </source>
</reference>
<dbReference type="PROSITE" id="PS51257">
    <property type="entry name" value="PROKAR_LIPOPROTEIN"/>
    <property type="match status" value="1"/>
</dbReference>